<protein>
    <submittedName>
        <fullName evidence="2">Putative membrane protein</fullName>
    </submittedName>
</protein>
<feature type="transmembrane region" description="Helical" evidence="1">
    <location>
        <begin position="44"/>
        <end position="61"/>
    </location>
</feature>
<proteinExistence type="predicted"/>
<sequence length="126" mass="13894">MPFKTTAILTAAVMAALGLVLLWAPDSILDDSFDLSADYSHIMARRMSIFMLIYAFLLFRLHDVPAGKVRNTLCHGSIILMFSLGALAAYEMAVGHAAGNFMRIGLANFAMGFLFVWSCISERRRG</sequence>
<dbReference type="RefSeq" id="WP_072709650.1">
    <property type="nucleotide sequence ID" value="NZ_FMJB01000065.1"/>
</dbReference>
<organism evidence="2 3">
    <name type="scientific">Donghicola eburneus</name>
    <dbReference type="NCBI Taxonomy" id="393278"/>
    <lineage>
        <taxon>Bacteria</taxon>
        <taxon>Pseudomonadati</taxon>
        <taxon>Pseudomonadota</taxon>
        <taxon>Alphaproteobacteria</taxon>
        <taxon>Rhodobacterales</taxon>
        <taxon>Roseobacteraceae</taxon>
        <taxon>Donghicola</taxon>
    </lineage>
</organism>
<dbReference type="EMBL" id="FMJB01000065">
    <property type="protein sequence ID" value="SCM69734.1"/>
    <property type="molecule type" value="Genomic_DNA"/>
</dbReference>
<dbReference type="AlphaFoldDB" id="A0A1M4N6S9"/>
<gene>
    <name evidence="2" type="ORF">KARMA_3975</name>
</gene>
<dbReference type="Proteomes" id="UP000184085">
    <property type="component" value="Unassembled WGS sequence"/>
</dbReference>
<keyword evidence="1" id="KW-0812">Transmembrane</keyword>
<accession>A0A1M4N6S9</accession>
<name>A0A1M4N6S9_9RHOB</name>
<keyword evidence="1" id="KW-1133">Transmembrane helix</keyword>
<keyword evidence="1" id="KW-0472">Membrane</keyword>
<feature type="transmembrane region" description="Helical" evidence="1">
    <location>
        <begin position="73"/>
        <end position="90"/>
    </location>
</feature>
<evidence type="ECO:0000256" key="1">
    <source>
        <dbReference type="SAM" id="Phobius"/>
    </source>
</evidence>
<feature type="transmembrane region" description="Helical" evidence="1">
    <location>
        <begin position="7"/>
        <end position="24"/>
    </location>
</feature>
<keyword evidence="3" id="KW-1185">Reference proteome</keyword>
<evidence type="ECO:0000313" key="2">
    <source>
        <dbReference type="EMBL" id="SCM69734.1"/>
    </source>
</evidence>
<feature type="transmembrane region" description="Helical" evidence="1">
    <location>
        <begin position="102"/>
        <end position="120"/>
    </location>
</feature>
<reference evidence="3" key="1">
    <citation type="submission" date="2016-09" db="EMBL/GenBank/DDBJ databases">
        <authorList>
            <person name="Wibberg D."/>
        </authorList>
    </citation>
    <scope>NUCLEOTIDE SEQUENCE [LARGE SCALE GENOMIC DNA]</scope>
</reference>
<evidence type="ECO:0000313" key="3">
    <source>
        <dbReference type="Proteomes" id="UP000184085"/>
    </source>
</evidence>